<sequence length="87" mass="9811">MDGVLRIVRRLEQSTERGCSICGGSGSKQVKRRMVLVELRARLIRYDANDYTRDLGTLKTHSAICASRHYVDAERYAVLTPGVRCIV</sequence>
<proteinExistence type="predicted"/>
<evidence type="ECO:0000313" key="1">
    <source>
        <dbReference type="EMBL" id="OQR78273.1"/>
    </source>
</evidence>
<gene>
    <name evidence="1" type="ORF">BIW11_02762</name>
</gene>
<evidence type="ECO:0000313" key="2">
    <source>
        <dbReference type="Proteomes" id="UP000192247"/>
    </source>
</evidence>
<keyword evidence="2" id="KW-1185">Reference proteome</keyword>
<organism evidence="1 2">
    <name type="scientific">Tropilaelaps mercedesae</name>
    <dbReference type="NCBI Taxonomy" id="418985"/>
    <lineage>
        <taxon>Eukaryota</taxon>
        <taxon>Metazoa</taxon>
        <taxon>Ecdysozoa</taxon>
        <taxon>Arthropoda</taxon>
        <taxon>Chelicerata</taxon>
        <taxon>Arachnida</taxon>
        <taxon>Acari</taxon>
        <taxon>Parasitiformes</taxon>
        <taxon>Mesostigmata</taxon>
        <taxon>Gamasina</taxon>
        <taxon>Dermanyssoidea</taxon>
        <taxon>Laelapidae</taxon>
        <taxon>Tropilaelaps</taxon>
    </lineage>
</organism>
<protein>
    <submittedName>
        <fullName evidence="1">Uncharacterized protein</fullName>
    </submittedName>
</protein>
<dbReference type="Proteomes" id="UP000192247">
    <property type="component" value="Unassembled WGS sequence"/>
</dbReference>
<accession>A0A1V9XXX4</accession>
<dbReference type="InParanoid" id="A0A1V9XXX4"/>
<name>A0A1V9XXX4_9ACAR</name>
<dbReference type="EMBL" id="MNPL01002436">
    <property type="protein sequence ID" value="OQR78273.1"/>
    <property type="molecule type" value="Genomic_DNA"/>
</dbReference>
<reference evidence="1 2" key="1">
    <citation type="journal article" date="2017" name="Gigascience">
        <title>Draft genome of the honey bee ectoparasitic mite, Tropilaelaps mercedesae, is shaped by the parasitic life history.</title>
        <authorList>
            <person name="Dong X."/>
            <person name="Armstrong S.D."/>
            <person name="Xia D."/>
            <person name="Makepeace B.L."/>
            <person name="Darby A.C."/>
            <person name="Kadowaki T."/>
        </authorList>
    </citation>
    <scope>NUCLEOTIDE SEQUENCE [LARGE SCALE GENOMIC DNA]</scope>
    <source>
        <strain evidence="1">Wuxi-XJTLU</strain>
    </source>
</reference>
<comment type="caution">
    <text evidence="1">The sequence shown here is derived from an EMBL/GenBank/DDBJ whole genome shotgun (WGS) entry which is preliminary data.</text>
</comment>
<dbReference type="AlphaFoldDB" id="A0A1V9XXX4"/>